<gene>
    <name evidence="1" type="ORF">SAMN03080606_01753</name>
</gene>
<keyword evidence="2" id="KW-1185">Reference proteome</keyword>
<evidence type="ECO:0000313" key="1">
    <source>
        <dbReference type="EMBL" id="SCY54164.1"/>
    </source>
</evidence>
<protein>
    <submittedName>
        <fullName evidence="1">AAA domain-containing protein</fullName>
    </submittedName>
</protein>
<dbReference type="Gene3D" id="3.40.50.300">
    <property type="entry name" value="P-loop containing nucleotide triphosphate hydrolases"/>
    <property type="match status" value="1"/>
</dbReference>
<proteinExistence type="predicted"/>
<accession>A0A1G5GRP5</accession>
<evidence type="ECO:0000313" key="2">
    <source>
        <dbReference type="Proteomes" id="UP000198636"/>
    </source>
</evidence>
<dbReference type="STRING" id="1120976.SAMN03080606_01753"/>
<sequence>MNKVFIFRGKAATGKTTITNILSNKLNVAVLRKDDIYDMLSTFGMNHSENNKASYDILGKILQTNVNTNCNVIIDVSLAHKPYLNQFLSKIDFKESEVYQFLCICSNNDEWKRRIEKRLDNPTPNQFFRSVTEAVEHYEQLNIEPLENEIILDSAMDISFIMKKIFEEIAK</sequence>
<dbReference type="SUPFAM" id="SSF52540">
    <property type="entry name" value="P-loop containing nucleoside triphosphate hydrolases"/>
    <property type="match status" value="1"/>
</dbReference>
<name>A0A1G5GRP5_9FIRM</name>
<dbReference type="PANTHER" id="PTHR37807:SF3">
    <property type="entry name" value="OS07G0160300 PROTEIN"/>
    <property type="match status" value="1"/>
</dbReference>
<dbReference type="EMBL" id="FMUS01000010">
    <property type="protein sequence ID" value="SCY54164.1"/>
    <property type="molecule type" value="Genomic_DNA"/>
</dbReference>
<reference evidence="1 2" key="1">
    <citation type="submission" date="2016-10" db="EMBL/GenBank/DDBJ databases">
        <authorList>
            <person name="de Groot N.N."/>
        </authorList>
    </citation>
    <scope>NUCLEOTIDE SEQUENCE [LARGE SCALE GENOMIC DNA]</scope>
    <source>
        <strain evidence="1 2">DSM 18978</strain>
    </source>
</reference>
<organism evidence="1 2">
    <name type="scientific">Alkaliphilus peptidifermentans DSM 18978</name>
    <dbReference type="NCBI Taxonomy" id="1120976"/>
    <lineage>
        <taxon>Bacteria</taxon>
        <taxon>Bacillati</taxon>
        <taxon>Bacillota</taxon>
        <taxon>Clostridia</taxon>
        <taxon>Peptostreptococcales</taxon>
        <taxon>Natronincolaceae</taxon>
        <taxon>Alkaliphilus</taxon>
    </lineage>
</organism>
<dbReference type="InterPro" id="IPR027417">
    <property type="entry name" value="P-loop_NTPase"/>
</dbReference>
<dbReference type="Proteomes" id="UP000198636">
    <property type="component" value="Unassembled WGS sequence"/>
</dbReference>
<dbReference type="AlphaFoldDB" id="A0A1G5GRP5"/>
<dbReference type="RefSeq" id="WP_091542399.1">
    <property type="nucleotide sequence ID" value="NZ_FMUS01000010.1"/>
</dbReference>
<dbReference type="Pfam" id="PF13671">
    <property type="entry name" value="AAA_33"/>
    <property type="match status" value="1"/>
</dbReference>
<dbReference type="PANTHER" id="PTHR37807">
    <property type="entry name" value="OS07G0160300 PROTEIN"/>
    <property type="match status" value="1"/>
</dbReference>
<dbReference type="OrthoDB" id="2914911at2"/>